<dbReference type="SUPFAM" id="SSF46689">
    <property type="entry name" value="Homeodomain-like"/>
    <property type="match status" value="1"/>
</dbReference>
<evidence type="ECO:0000256" key="1">
    <source>
        <dbReference type="ARBA" id="ARBA00023015"/>
    </source>
</evidence>
<dbReference type="Pfam" id="PF12833">
    <property type="entry name" value="HTH_18"/>
    <property type="match status" value="1"/>
</dbReference>
<dbReference type="InterPro" id="IPR037923">
    <property type="entry name" value="HTH-like"/>
</dbReference>
<organism evidence="5 6">
    <name type="scientific">Candidatus Alectryocaccomicrobium excrementavium</name>
    <dbReference type="NCBI Taxonomy" id="2840668"/>
    <lineage>
        <taxon>Bacteria</taxon>
        <taxon>Bacillati</taxon>
        <taxon>Bacillota</taxon>
        <taxon>Clostridia</taxon>
        <taxon>Candidatus Alectryocaccomicrobium</taxon>
    </lineage>
</organism>
<dbReference type="Gene3D" id="1.10.10.60">
    <property type="entry name" value="Homeodomain-like"/>
    <property type="match status" value="1"/>
</dbReference>
<comment type="caution">
    <text evidence="5">The sequence shown here is derived from an EMBL/GenBank/DDBJ whole genome shotgun (WGS) entry which is preliminary data.</text>
</comment>
<keyword evidence="2" id="KW-0238">DNA-binding</keyword>
<evidence type="ECO:0000313" key="5">
    <source>
        <dbReference type="EMBL" id="HIS91576.1"/>
    </source>
</evidence>
<name>A0A9D1FY10_9FIRM</name>
<evidence type="ECO:0000256" key="3">
    <source>
        <dbReference type="ARBA" id="ARBA00023163"/>
    </source>
</evidence>
<keyword evidence="1" id="KW-0805">Transcription regulation</keyword>
<proteinExistence type="predicted"/>
<dbReference type="GO" id="GO:0003700">
    <property type="term" value="F:DNA-binding transcription factor activity"/>
    <property type="evidence" value="ECO:0007669"/>
    <property type="project" value="InterPro"/>
</dbReference>
<sequence length="274" mass="31282">MAIGFNLAHAHKVVAANSHYYKEPTEVLYIDRVLPYHDLIYLVEGGWMITENGVDYPLEKDDVLLLAAGRHHYTRLPSMPETRTICIHITCEAGDGEESAQTLALPSLLHMKGAPEVKRYFEEIVATLWSEKAHKQERMSALFTLLALELFERQAEKDAKRSAIADEVVRIINATPHKRYKLAEIAEMLYVSTKTLENAMRKSVGMSFAAFQNQRKLEMAALQLEIEPDVRLKEIALAFGFCDEFHMSKAFKQQYGVSPQQYKREKLAKPKKPD</sequence>
<keyword evidence="3" id="KW-0804">Transcription</keyword>
<accession>A0A9D1FY10</accession>
<reference evidence="5" key="2">
    <citation type="journal article" date="2021" name="PeerJ">
        <title>Extensive microbial diversity within the chicken gut microbiome revealed by metagenomics and culture.</title>
        <authorList>
            <person name="Gilroy R."/>
            <person name="Ravi A."/>
            <person name="Getino M."/>
            <person name="Pursley I."/>
            <person name="Horton D.L."/>
            <person name="Alikhan N.F."/>
            <person name="Baker D."/>
            <person name="Gharbi K."/>
            <person name="Hall N."/>
            <person name="Watson M."/>
            <person name="Adriaenssens E.M."/>
            <person name="Foster-Nyarko E."/>
            <person name="Jarju S."/>
            <person name="Secka A."/>
            <person name="Antonio M."/>
            <person name="Oren A."/>
            <person name="Chaudhuri R.R."/>
            <person name="La Ragione R."/>
            <person name="Hildebrand F."/>
            <person name="Pallen M.J."/>
        </authorList>
    </citation>
    <scope>NUCLEOTIDE SEQUENCE</scope>
    <source>
        <strain evidence="5">13766</strain>
    </source>
</reference>
<reference evidence="5" key="1">
    <citation type="submission" date="2020-10" db="EMBL/GenBank/DDBJ databases">
        <authorList>
            <person name="Gilroy R."/>
        </authorList>
    </citation>
    <scope>NUCLEOTIDE SEQUENCE</scope>
    <source>
        <strain evidence="5">13766</strain>
    </source>
</reference>
<dbReference type="PANTHER" id="PTHR43280:SF2">
    <property type="entry name" value="HTH-TYPE TRANSCRIPTIONAL REGULATOR EXSA"/>
    <property type="match status" value="1"/>
</dbReference>
<dbReference type="EMBL" id="DVJN01000020">
    <property type="protein sequence ID" value="HIS91576.1"/>
    <property type="molecule type" value="Genomic_DNA"/>
</dbReference>
<dbReference type="PROSITE" id="PS01124">
    <property type="entry name" value="HTH_ARAC_FAMILY_2"/>
    <property type="match status" value="1"/>
</dbReference>
<dbReference type="SUPFAM" id="SSF51215">
    <property type="entry name" value="Regulatory protein AraC"/>
    <property type="match status" value="1"/>
</dbReference>
<feature type="domain" description="HTH araC/xylS-type" evidence="4">
    <location>
        <begin position="166"/>
        <end position="265"/>
    </location>
</feature>
<evidence type="ECO:0000313" key="6">
    <source>
        <dbReference type="Proteomes" id="UP000824140"/>
    </source>
</evidence>
<dbReference type="AlphaFoldDB" id="A0A9D1FY10"/>
<dbReference type="Proteomes" id="UP000824140">
    <property type="component" value="Unassembled WGS sequence"/>
</dbReference>
<evidence type="ECO:0000259" key="4">
    <source>
        <dbReference type="PROSITE" id="PS01124"/>
    </source>
</evidence>
<dbReference type="PANTHER" id="PTHR43280">
    <property type="entry name" value="ARAC-FAMILY TRANSCRIPTIONAL REGULATOR"/>
    <property type="match status" value="1"/>
</dbReference>
<dbReference type="SMART" id="SM00342">
    <property type="entry name" value="HTH_ARAC"/>
    <property type="match status" value="1"/>
</dbReference>
<evidence type="ECO:0000256" key="2">
    <source>
        <dbReference type="ARBA" id="ARBA00023125"/>
    </source>
</evidence>
<dbReference type="GO" id="GO:0043565">
    <property type="term" value="F:sequence-specific DNA binding"/>
    <property type="evidence" value="ECO:0007669"/>
    <property type="project" value="InterPro"/>
</dbReference>
<dbReference type="InterPro" id="IPR018060">
    <property type="entry name" value="HTH_AraC"/>
</dbReference>
<gene>
    <name evidence="5" type="ORF">IAA84_01010</name>
</gene>
<protein>
    <submittedName>
        <fullName evidence="5">Helix-turn-helix transcriptional regulator</fullName>
    </submittedName>
</protein>
<dbReference type="InterPro" id="IPR009057">
    <property type="entry name" value="Homeodomain-like_sf"/>
</dbReference>